<evidence type="ECO:0000313" key="1">
    <source>
        <dbReference type="EMBL" id="MCQ4813567.1"/>
    </source>
</evidence>
<dbReference type="EMBL" id="JANFYT010000006">
    <property type="protein sequence ID" value="MCQ4813567.1"/>
    <property type="molecule type" value="Genomic_DNA"/>
</dbReference>
<proteinExistence type="predicted"/>
<dbReference type="AlphaFoldDB" id="A0AAW5JZD7"/>
<evidence type="ECO:0000313" key="2">
    <source>
        <dbReference type="Proteomes" id="UP001205919"/>
    </source>
</evidence>
<dbReference type="RefSeq" id="WP_256181598.1">
    <property type="nucleotide sequence ID" value="NZ_JANFYT010000006.1"/>
</dbReference>
<gene>
    <name evidence="1" type="ORF">NE630_03895</name>
</gene>
<reference evidence="1 2" key="1">
    <citation type="submission" date="2022-06" db="EMBL/GenBank/DDBJ databases">
        <title>Isolation of gut microbiota from human fecal samples.</title>
        <authorList>
            <person name="Pamer E.G."/>
            <person name="Barat B."/>
            <person name="Waligurski E."/>
            <person name="Medina S."/>
            <person name="Paddock L."/>
            <person name="Mostad J."/>
        </authorList>
    </citation>
    <scope>NUCLEOTIDE SEQUENCE [LARGE SCALE GENOMIC DNA]</scope>
    <source>
        <strain evidence="1 2">DFI.9.90</strain>
    </source>
</reference>
<dbReference type="Proteomes" id="UP001205919">
    <property type="component" value="Unassembled WGS sequence"/>
</dbReference>
<accession>A0AAW5JZD7</accession>
<protein>
    <recommendedName>
        <fullName evidence="3">DUF3991 domain-containing protein</fullName>
    </recommendedName>
</protein>
<sequence length="148" mass="17250">MKEDFTNKYNTPLSVPEEEKFQAWAKQESTKRNYDVTSDLSMYDLRGMWKEYGGYDANGHGNDKFKKPNHPTFSKESKFNGADGYFGGEWKEDNEGHLSFVASNTNQKFYKRKTLEKIFQKYEPGVSLVFDDGEQALANQMFYSDEQE</sequence>
<name>A0AAW5JZD7_9BACT</name>
<organism evidence="1 2">
    <name type="scientific">Cloacibacillus evryensis</name>
    <dbReference type="NCBI Taxonomy" id="508460"/>
    <lineage>
        <taxon>Bacteria</taxon>
        <taxon>Thermotogati</taxon>
        <taxon>Synergistota</taxon>
        <taxon>Synergistia</taxon>
        <taxon>Synergistales</taxon>
        <taxon>Synergistaceae</taxon>
        <taxon>Cloacibacillus</taxon>
    </lineage>
</organism>
<comment type="caution">
    <text evidence="1">The sequence shown here is derived from an EMBL/GenBank/DDBJ whole genome shotgun (WGS) entry which is preliminary data.</text>
</comment>
<evidence type="ECO:0008006" key="3">
    <source>
        <dbReference type="Google" id="ProtNLM"/>
    </source>
</evidence>
<keyword evidence="2" id="KW-1185">Reference proteome</keyword>